<keyword evidence="3" id="KW-1185">Reference proteome</keyword>
<evidence type="ECO:0000313" key="2">
    <source>
        <dbReference type="EMBL" id="MSS36789.1"/>
    </source>
</evidence>
<dbReference type="EMBL" id="VUMD01000007">
    <property type="protein sequence ID" value="MSS36789.1"/>
    <property type="molecule type" value="Genomic_DNA"/>
</dbReference>
<name>A0A7X2TCB9_9CLOT</name>
<protein>
    <submittedName>
        <fullName evidence="2">FAD-binding oxidoreductase</fullName>
    </submittedName>
</protein>
<sequence length="386" mass="44205">MKQSYDAIILGAGLYGLYSALQLIQILDKKRGGGDDKIIILEADPTPFRRATYINQARVHNGYHYPRSFSTAIKSAHYFKRFIADYSFCILTNFDQVYATSSKFSWTNAAQFRQFCQTAGIRCDDVAPDKYFNKGMCDGAFLTEEYTYDARILKEYFLNQLKRYHNVEIVYNRHISKIQKSSTHFSLFMEDGDYYETDFLLNATYASTNQLTAMMGFEPFRIKYELCEIILCRTNKALQNVGITVMDGPFFSIMPFGKTGLHSLTSVTFTPHTASFDTLPTFPCQSKSHGLCSPHRLANCNDCSAKPESAWAYMSNLAKKYLKEEYDFSYESSLFSMKPILKASEIDDSRPTIIRKYSSHPTYISVLSGKINTVYDLDEVLEDVFK</sequence>
<feature type="domain" description="FAD dependent oxidoreductase" evidence="1">
    <location>
        <begin position="6"/>
        <end position="223"/>
    </location>
</feature>
<dbReference type="AlphaFoldDB" id="A0A7X2TCB9"/>
<gene>
    <name evidence="2" type="ORF">FYJ39_09445</name>
</gene>
<dbReference type="InterPro" id="IPR036188">
    <property type="entry name" value="FAD/NAD-bd_sf"/>
</dbReference>
<dbReference type="Gene3D" id="3.30.9.10">
    <property type="entry name" value="D-Amino Acid Oxidase, subunit A, domain 2"/>
    <property type="match status" value="1"/>
</dbReference>
<reference evidence="2 3" key="1">
    <citation type="submission" date="2019-08" db="EMBL/GenBank/DDBJ databases">
        <title>In-depth cultivation of the pig gut microbiome towards novel bacterial diversity and tailored functional studies.</title>
        <authorList>
            <person name="Wylensek D."/>
            <person name="Hitch T.C.A."/>
            <person name="Clavel T."/>
        </authorList>
    </citation>
    <scope>NUCLEOTIDE SEQUENCE [LARGE SCALE GENOMIC DNA]</scope>
    <source>
        <strain evidence="2 3">WCA-389-WT-23D1</strain>
    </source>
</reference>
<evidence type="ECO:0000313" key="3">
    <source>
        <dbReference type="Proteomes" id="UP000429958"/>
    </source>
</evidence>
<proteinExistence type="predicted"/>
<dbReference type="RefSeq" id="WP_154472229.1">
    <property type="nucleotide sequence ID" value="NZ_VUMD01000007.1"/>
</dbReference>
<accession>A0A7X2TCB9</accession>
<dbReference type="SUPFAM" id="SSF51905">
    <property type="entry name" value="FAD/NAD(P)-binding domain"/>
    <property type="match status" value="1"/>
</dbReference>
<dbReference type="Proteomes" id="UP000429958">
    <property type="component" value="Unassembled WGS sequence"/>
</dbReference>
<comment type="caution">
    <text evidence="2">The sequence shown here is derived from an EMBL/GenBank/DDBJ whole genome shotgun (WGS) entry which is preliminary data.</text>
</comment>
<dbReference type="Gene3D" id="3.50.50.60">
    <property type="entry name" value="FAD/NAD(P)-binding domain"/>
    <property type="match status" value="1"/>
</dbReference>
<dbReference type="InterPro" id="IPR006076">
    <property type="entry name" value="FAD-dep_OxRdtase"/>
</dbReference>
<evidence type="ECO:0000259" key="1">
    <source>
        <dbReference type="Pfam" id="PF01266"/>
    </source>
</evidence>
<dbReference type="Pfam" id="PF01266">
    <property type="entry name" value="DAO"/>
    <property type="match status" value="1"/>
</dbReference>
<organism evidence="2 3">
    <name type="scientific">Clostridium porci</name>
    <dbReference type="NCBI Taxonomy" id="2605778"/>
    <lineage>
        <taxon>Bacteria</taxon>
        <taxon>Bacillati</taxon>
        <taxon>Bacillota</taxon>
        <taxon>Clostridia</taxon>
        <taxon>Eubacteriales</taxon>
        <taxon>Clostridiaceae</taxon>
        <taxon>Clostridium</taxon>
    </lineage>
</organism>